<dbReference type="PANTHER" id="PTHR46652:SF7">
    <property type="entry name" value="LEUCINE-RICH REPEAT AND IQ DOMAIN-CONTAINING PROTEIN 1"/>
    <property type="match status" value="1"/>
</dbReference>
<accession>A0A315VNE4</accession>
<feature type="compositionally biased region" description="Basic and acidic residues" evidence="3">
    <location>
        <begin position="113"/>
        <end position="147"/>
    </location>
</feature>
<feature type="compositionally biased region" description="Basic and acidic residues" evidence="3">
    <location>
        <begin position="399"/>
        <end position="413"/>
    </location>
</feature>
<keyword evidence="2" id="KW-0677">Repeat</keyword>
<dbReference type="InterPro" id="IPR050836">
    <property type="entry name" value="SDS22/Internalin_LRR"/>
</dbReference>
<feature type="region of interest" description="Disordered" evidence="3">
    <location>
        <begin position="357"/>
        <end position="383"/>
    </location>
</feature>
<evidence type="ECO:0000313" key="4">
    <source>
        <dbReference type="EMBL" id="PWA24557.1"/>
    </source>
</evidence>
<evidence type="ECO:0000256" key="2">
    <source>
        <dbReference type="ARBA" id="ARBA00022737"/>
    </source>
</evidence>
<name>A0A315VNE4_GAMAF</name>
<feature type="compositionally biased region" description="Basic and acidic residues" evidence="3">
    <location>
        <begin position="465"/>
        <end position="516"/>
    </location>
</feature>
<sequence length="1368" mass="156938">MRNYLKKLSGDELVLVMKKQQRKETEFLVESQDNCGWYNLCGPMKLPQKNKDVCEANLLRLNTNITKGDPGSFYNSELDDIPPSLISYFEMSKSRAAACEKLILGELEDDKTETEKDFPLNHRPEREKPHHEQLQKTEQRQQREKDFQEELRRITEAEKFQQLELELRKRKAQEKLEQELQLQQELLCNFKKKVEKERMMIEEEERRKSEEEAKIREKKERRQKEEEDQRKRREENQRGIEVRLQKERERRVAEETRKQEGAEKRKLKQEKNTEEDGIRREKEEMRRLAAEGQRKKKEERRCFMITGKKIMTENEERKRDEVTLKDELNTIQEKDDEEKRLDEDLRISSLCEVRMNREEMRKEEEDRKSLENEMQHRESEDKRMMDNWKSLCLESDRLIRKKEETGRGKEIGQRLEIVTQRGGEEQRNTKQETKVQQEMKGSKGNERENREGEVLEKTEDEEKIQEELKASVEKDDNQMKDNGTKGENVDRAEKDEQVETAEDRGDNNLKENKGENDVSESQHSGRTGQRVSLMPDPTPNEATANHSICETPPLHHPDDNISDTSTLQTVGQMHPESQPAASSCSLPASLPECTELKRLSWMEHCVSWSELSLQNKRKERGSFQSQRRTRRADGLSALIPLCPRTLLESTGTKSLQEVTIVALEDLTPCSLSTLSQCDRLQSLTLCRCGLRSLEGISQLQELCYMDLGENEISFLDCENMDSLRVLRLAHNKLTSIHGLNGAHSLDVLDLSHNSITRIAGLESMRRLQRLLVDHNQLISTKGLKDVYTLHHLDCSHNHLANVEGLENSALLHTLDLRSNSLTEPPSLNNQVLLRELLLDDNSISSLHGLAGCWLPLLLHLSVAQNRITQLPSMTDFVSLKHLDLRFNCLSELQDVCENLEGCGFLQEVHLTGNPLQQETDWKFKLQKAVAGPKAADGQQTHSSLSLATDSFLTLCQVQLQQTQDLQQRLSRELRNASSSLDAMKSCCHHFTQALQLAEDQRFAHEYGDITLSAVQARPERPPDMDGRRLGKLTDSLKTESATMRPPDNLSRNEPGRSEDPPDGKNPQDTFGSVTTGQRSTTESNVARGFVDFLPSNGERTSTRLDMEPDDLDSKNAAATVVQRMQRTSEEKCGHAEASAIRGDADKPLFELSVNNMNPAGENHAATVIQAFWKGCALRRRLASALAAFTCPDAGEDDAFEELDVEKFVVDESALEERWTLTFSEDSPPMHHPVTEQHLPPQYIMVAHSGQLMCCSCRCGRLQSVEAGPRCTSKGDDEQFRTRTERKRDLEKARLQLQPGFTVVCLKDQKKFYKNGNSSLCLIHCCIVLYQYNVGFTNSRTAFLMLKRAQKMKATKKPQKKHGILPQQR</sequence>
<feature type="compositionally biased region" description="Basic and acidic residues" evidence="3">
    <location>
        <begin position="422"/>
        <end position="457"/>
    </location>
</feature>
<dbReference type="Pfam" id="PF13855">
    <property type="entry name" value="LRR_8"/>
    <property type="match status" value="1"/>
</dbReference>
<feature type="compositionally biased region" description="Polar residues" evidence="3">
    <location>
        <begin position="519"/>
        <end position="530"/>
    </location>
</feature>
<dbReference type="InterPro" id="IPR032675">
    <property type="entry name" value="LRR_dom_sf"/>
</dbReference>
<evidence type="ECO:0000256" key="3">
    <source>
        <dbReference type="SAM" id="MobiDB-lite"/>
    </source>
</evidence>
<reference evidence="4 5" key="1">
    <citation type="journal article" date="2018" name="G3 (Bethesda)">
        <title>A High-Quality Reference Genome for the Invasive Mosquitofish Gambusia affinis Using a Chicago Library.</title>
        <authorList>
            <person name="Hoffberg S.L."/>
            <person name="Troendle N.J."/>
            <person name="Glenn T.C."/>
            <person name="Mahmud O."/>
            <person name="Louha S."/>
            <person name="Chalopin D."/>
            <person name="Bennetzen J.L."/>
            <person name="Mauricio R."/>
        </authorList>
    </citation>
    <scope>NUCLEOTIDE SEQUENCE [LARGE SCALE GENOMIC DNA]</scope>
    <source>
        <strain evidence="4">NE01/NJP1002.9</strain>
        <tissue evidence="4">Muscle</tissue>
    </source>
</reference>
<dbReference type="PANTHER" id="PTHR46652">
    <property type="entry name" value="LEUCINE-RICH REPEAT AND IQ DOMAIN-CONTAINING PROTEIN 1-RELATED"/>
    <property type="match status" value="1"/>
</dbReference>
<gene>
    <name evidence="4" type="ORF">CCH79_00011832</name>
</gene>
<dbReference type="CDD" id="cd23767">
    <property type="entry name" value="IQCD"/>
    <property type="match status" value="1"/>
</dbReference>
<feature type="compositionally biased region" description="Basic and acidic residues" evidence="3">
    <location>
        <begin position="1017"/>
        <end position="1028"/>
    </location>
</feature>
<proteinExistence type="predicted"/>
<dbReference type="SUPFAM" id="SSF52058">
    <property type="entry name" value="L domain-like"/>
    <property type="match status" value="1"/>
</dbReference>
<evidence type="ECO:0000256" key="1">
    <source>
        <dbReference type="ARBA" id="ARBA00022614"/>
    </source>
</evidence>
<dbReference type="PROSITE" id="PS51450">
    <property type="entry name" value="LRR"/>
    <property type="match status" value="6"/>
</dbReference>
<feature type="region of interest" description="Disordered" evidence="3">
    <location>
        <begin position="200"/>
        <end position="300"/>
    </location>
</feature>
<feature type="region of interest" description="Disordered" evidence="3">
    <location>
        <begin position="110"/>
        <end position="147"/>
    </location>
</feature>
<dbReference type="EMBL" id="NHOQ01001423">
    <property type="protein sequence ID" value="PWA24557.1"/>
    <property type="molecule type" value="Genomic_DNA"/>
</dbReference>
<organism evidence="4 5">
    <name type="scientific">Gambusia affinis</name>
    <name type="common">Western mosquitofish</name>
    <name type="synonym">Heterandria affinis</name>
    <dbReference type="NCBI Taxonomy" id="33528"/>
    <lineage>
        <taxon>Eukaryota</taxon>
        <taxon>Metazoa</taxon>
        <taxon>Chordata</taxon>
        <taxon>Craniata</taxon>
        <taxon>Vertebrata</taxon>
        <taxon>Euteleostomi</taxon>
        <taxon>Actinopterygii</taxon>
        <taxon>Neopterygii</taxon>
        <taxon>Teleostei</taxon>
        <taxon>Neoteleostei</taxon>
        <taxon>Acanthomorphata</taxon>
        <taxon>Ovalentaria</taxon>
        <taxon>Atherinomorphae</taxon>
        <taxon>Cyprinodontiformes</taxon>
        <taxon>Poeciliidae</taxon>
        <taxon>Poeciliinae</taxon>
        <taxon>Gambusia</taxon>
    </lineage>
</organism>
<feature type="region of interest" description="Disordered" evidence="3">
    <location>
        <begin position="1013"/>
        <end position="1110"/>
    </location>
</feature>
<feature type="region of interest" description="Disordered" evidence="3">
    <location>
        <begin position="399"/>
        <end position="565"/>
    </location>
</feature>
<comment type="caution">
    <text evidence="4">The sequence shown here is derived from an EMBL/GenBank/DDBJ whole genome shotgun (WGS) entry which is preliminary data.</text>
</comment>
<dbReference type="PROSITE" id="PS50096">
    <property type="entry name" value="IQ"/>
    <property type="match status" value="1"/>
</dbReference>
<feature type="compositionally biased region" description="Basic and acidic residues" evidence="3">
    <location>
        <begin position="1053"/>
        <end position="1062"/>
    </location>
</feature>
<feature type="compositionally biased region" description="Polar residues" evidence="3">
    <location>
        <begin position="1066"/>
        <end position="1084"/>
    </location>
</feature>
<dbReference type="InterPro" id="IPR003591">
    <property type="entry name" value="Leu-rich_rpt_typical-subtyp"/>
</dbReference>
<feature type="compositionally biased region" description="Basic and acidic residues" evidence="3">
    <location>
        <begin position="200"/>
        <end position="293"/>
    </location>
</feature>
<dbReference type="Proteomes" id="UP000250572">
    <property type="component" value="Unassembled WGS sequence"/>
</dbReference>
<dbReference type="Gene3D" id="3.80.10.10">
    <property type="entry name" value="Ribonuclease Inhibitor"/>
    <property type="match status" value="2"/>
</dbReference>
<dbReference type="SMART" id="SM00369">
    <property type="entry name" value="LRR_TYP"/>
    <property type="match status" value="5"/>
</dbReference>
<dbReference type="SMART" id="SM00365">
    <property type="entry name" value="LRR_SD22"/>
    <property type="match status" value="4"/>
</dbReference>
<dbReference type="InterPro" id="IPR001611">
    <property type="entry name" value="Leu-rich_rpt"/>
</dbReference>
<protein>
    <submittedName>
        <fullName evidence="4">Uncharacterized protein</fullName>
    </submittedName>
</protein>
<keyword evidence="5" id="KW-1185">Reference proteome</keyword>
<evidence type="ECO:0000313" key="5">
    <source>
        <dbReference type="Proteomes" id="UP000250572"/>
    </source>
</evidence>
<keyword evidence="1" id="KW-0433">Leucine-rich repeat</keyword>